<dbReference type="CDD" id="cd16830">
    <property type="entry name" value="HemS-like_N"/>
    <property type="match status" value="1"/>
</dbReference>
<dbReference type="InterPro" id="IPR053733">
    <property type="entry name" value="Heme_Transport_Util_sf"/>
</dbReference>
<reference evidence="2" key="1">
    <citation type="submission" date="2023-02" db="EMBL/GenBank/DDBJ databases">
        <title>Description of Roseinatronobacter alkalisoli sp. nov., an alkaliphilic bacerium isolated from soda soil.</title>
        <authorList>
            <person name="Wei W."/>
        </authorList>
    </citation>
    <scope>NUCLEOTIDE SEQUENCE</scope>
    <source>
        <strain evidence="2">HJB301</strain>
    </source>
</reference>
<evidence type="ECO:0000313" key="3">
    <source>
        <dbReference type="Proteomes" id="UP001431784"/>
    </source>
</evidence>
<keyword evidence="3" id="KW-1185">Reference proteome</keyword>
<name>A0ABT5T3Y7_9RHOB</name>
<organism evidence="2 3">
    <name type="scientific">Roseinatronobacter alkalisoli</name>
    <dbReference type="NCBI Taxonomy" id="3028235"/>
    <lineage>
        <taxon>Bacteria</taxon>
        <taxon>Pseudomonadati</taxon>
        <taxon>Pseudomonadota</taxon>
        <taxon>Alphaproteobacteria</taxon>
        <taxon>Rhodobacterales</taxon>
        <taxon>Paracoccaceae</taxon>
        <taxon>Roseinatronobacter</taxon>
    </lineage>
</organism>
<gene>
    <name evidence="2" type="ORF">PUT78_01885</name>
</gene>
<evidence type="ECO:0000313" key="2">
    <source>
        <dbReference type="EMBL" id="MDD7969837.1"/>
    </source>
</evidence>
<dbReference type="RefSeq" id="WP_274350344.1">
    <property type="nucleotide sequence ID" value="NZ_JAQZSM010000001.1"/>
</dbReference>
<protein>
    <submittedName>
        <fullName evidence="2">Hemin-degrading factor</fullName>
    </submittedName>
</protein>
<sequence>MTLDLVSTPTPADLRQARLDHPKTRARDLADSFGVTEAALVAAHVDGTHVVRIDPALNRLMPAIQRLGDVMALTRNQSVVHERKGTYEDYHAGAHASMVLGAEIDLRMFPRHWVHGFAQLDGPRPSVQVFDAAGDAVHKVFLTDGSDRAAFDTLVADLRLPDQSDSVTLTPRAPVEGAKSRPEKLEELRHEWAAMTDTHQFLRLASRLKMNRLGAYRIVGTQWAQALEPGAVTELLHLAATNAVPLMIFVGNQGCIQIHGGKIEQVKPMGPWINVMDPRFNLHLRTDHVAEVWLVSKPTRHGMAWSVEAFDAEGGLITQIFGKRDPDTVAFQGLLEKLPRAQRGAA</sequence>
<dbReference type="Pfam" id="PF05171">
    <property type="entry name" value="HemS"/>
    <property type="match status" value="2"/>
</dbReference>
<comment type="caution">
    <text evidence="2">The sequence shown here is derived from an EMBL/GenBank/DDBJ whole genome shotgun (WGS) entry which is preliminary data.</text>
</comment>
<proteinExistence type="predicted"/>
<evidence type="ECO:0000259" key="1">
    <source>
        <dbReference type="Pfam" id="PF05171"/>
    </source>
</evidence>
<accession>A0ABT5T3Y7</accession>
<dbReference type="Proteomes" id="UP001431784">
    <property type="component" value="Unassembled WGS sequence"/>
</dbReference>
<dbReference type="InterPro" id="IPR007845">
    <property type="entry name" value="HemS/ChuX_dom"/>
</dbReference>
<dbReference type="EMBL" id="JAQZSM010000001">
    <property type="protein sequence ID" value="MDD7969837.1"/>
    <property type="molecule type" value="Genomic_DNA"/>
</dbReference>
<feature type="domain" description="Haemin-degrading HemS/ChuX" evidence="1">
    <location>
        <begin position="209"/>
        <end position="338"/>
    </location>
</feature>
<feature type="domain" description="Haemin-degrading HemS/ChuX" evidence="1">
    <location>
        <begin position="34"/>
        <end position="158"/>
    </location>
</feature>
<dbReference type="SUPFAM" id="SSF144064">
    <property type="entry name" value="Heme iron utilization protein-like"/>
    <property type="match status" value="1"/>
</dbReference>
<dbReference type="CDD" id="cd16831">
    <property type="entry name" value="HemS-like_C"/>
    <property type="match status" value="1"/>
</dbReference>
<dbReference type="Gene3D" id="3.40.1570.10">
    <property type="entry name" value="HemS/ChuS/ChuX like domains"/>
    <property type="match status" value="2"/>
</dbReference>